<dbReference type="GO" id="GO:0003950">
    <property type="term" value="F:NAD+ poly-ADP-ribosyltransferase activity"/>
    <property type="evidence" value="ECO:0007669"/>
    <property type="project" value="InterPro"/>
</dbReference>
<dbReference type="PANTHER" id="PTHR46530:SF1">
    <property type="entry name" value="PROTEIN MONO-ADP-RIBOSYLTRANSFERASE PARP4"/>
    <property type="match status" value="1"/>
</dbReference>
<dbReference type="Pfam" id="PF00533">
    <property type="entry name" value="BRCT"/>
    <property type="match status" value="1"/>
</dbReference>
<dbReference type="PANTHER" id="PTHR46530">
    <property type="entry name" value="PROTEIN MONO-ADP-RIBOSYLTRANSFERASE PARP4"/>
    <property type="match status" value="1"/>
</dbReference>
<dbReference type="EMBL" id="HACG01002883">
    <property type="protein sequence ID" value="CEK49748.1"/>
    <property type="molecule type" value="Transcribed_RNA"/>
</dbReference>
<dbReference type="GO" id="GO:0005737">
    <property type="term" value="C:cytoplasm"/>
    <property type="evidence" value="ECO:0007669"/>
    <property type="project" value="TreeGrafter"/>
</dbReference>
<dbReference type="SMART" id="SM00292">
    <property type="entry name" value="BRCT"/>
    <property type="match status" value="1"/>
</dbReference>
<organism evidence="2">
    <name type="scientific">Arion vulgaris</name>
    <dbReference type="NCBI Taxonomy" id="1028688"/>
    <lineage>
        <taxon>Eukaryota</taxon>
        <taxon>Metazoa</taxon>
        <taxon>Spiralia</taxon>
        <taxon>Lophotrochozoa</taxon>
        <taxon>Mollusca</taxon>
        <taxon>Gastropoda</taxon>
        <taxon>Heterobranchia</taxon>
        <taxon>Euthyneura</taxon>
        <taxon>Panpulmonata</taxon>
        <taxon>Eupulmonata</taxon>
        <taxon>Stylommatophora</taxon>
        <taxon>Helicina</taxon>
        <taxon>Arionoidea</taxon>
        <taxon>Arionidae</taxon>
        <taxon>Arion</taxon>
    </lineage>
</organism>
<gene>
    <name evidence="2" type="primary">ORF8715</name>
</gene>
<dbReference type="AlphaFoldDB" id="A0A0B6Y0U3"/>
<reference evidence="2" key="1">
    <citation type="submission" date="2014-12" db="EMBL/GenBank/DDBJ databases">
        <title>Insight into the proteome of Arion vulgaris.</title>
        <authorList>
            <person name="Aradska J."/>
            <person name="Bulat T."/>
            <person name="Smidak R."/>
            <person name="Sarate P."/>
            <person name="Gangsoo J."/>
            <person name="Sialana F."/>
            <person name="Bilban M."/>
            <person name="Lubec G."/>
        </authorList>
    </citation>
    <scope>NUCLEOTIDE SEQUENCE</scope>
    <source>
        <tissue evidence="2">Skin</tissue>
    </source>
</reference>
<dbReference type="InterPro" id="IPR001357">
    <property type="entry name" value="BRCT_dom"/>
</dbReference>
<protein>
    <recommendedName>
        <fullName evidence="1">BRCT domain-containing protein</fullName>
    </recommendedName>
</protein>
<evidence type="ECO:0000259" key="1">
    <source>
        <dbReference type="PROSITE" id="PS50172"/>
    </source>
</evidence>
<dbReference type="Gene3D" id="3.40.50.10190">
    <property type="entry name" value="BRCT domain"/>
    <property type="match status" value="1"/>
</dbReference>
<dbReference type="InterPro" id="IPR036420">
    <property type="entry name" value="BRCT_dom_sf"/>
</dbReference>
<feature type="domain" description="BRCT" evidence="1">
    <location>
        <begin position="1"/>
        <end position="94"/>
    </location>
</feature>
<proteinExistence type="predicted"/>
<sequence>MGVFEGLIIALDLGYSLNVSKKAELKNKVVQNGGTVSYVVTRKCHFVVTTDPEKCDVSSKCRMAIKHGLPVLKLDYIWDSLQMQILLPFDLYVVGGKSKTLDFKSGKIGRA</sequence>
<feature type="non-terminal residue" evidence="2">
    <location>
        <position position="111"/>
    </location>
</feature>
<dbReference type="PROSITE" id="PS50172">
    <property type="entry name" value="BRCT"/>
    <property type="match status" value="1"/>
</dbReference>
<dbReference type="SUPFAM" id="SSF52113">
    <property type="entry name" value="BRCT domain"/>
    <property type="match status" value="1"/>
</dbReference>
<accession>A0A0B6Y0U3</accession>
<dbReference type="InterPro" id="IPR031273">
    <property type="entry name" value="PARP4"/>
</dbReference>
<name>A0A0B6Y0U3_9EUPU</name>
<evidence type="ECO:0000313" key="2">
    <source>
        <dbReference type="EMBL" id="CEK49748.1"/>
    </source>
</evidence>